<dbReference type="InterPro" id="IPR012902">
    <property type="entry name" value="N_methyl_site"/>
</dbReference>
<evidence type="ECO:0000259" key="3">
    <source>
        <dbReference type="Pfam" id="PF22228"/>
    </source>
</evidence>
<dbReference type="InterPro" id="IPR053972">
    <property type="entry name" value="CofB_C"/>
</dbReference>
<dbReference type="EMBL" id="LN870272">
    <property type="protein sequence ID" value="CRZ21512.1"/>
    <property type="molecule type" value="Genomic_DNA"/>
</dbReference>
<proteinExistence type="predicted"/>
<dbReference type="InterPro" id="IPR048688">
    <property type="entry name" value="CofB-like_pilin_dom"/>
</dbReference>
<feature type="domain" description="CofB C-terminal" evidence="4">
    <location>
        <begin position="361"/>
        <end position="518"/>
    </location>
</feature>
<dbReference type="Pfam" id="PF07963">
    <property type="entry name" value="N_methyl"/>
    <property type="match status" value="1"/>
</dbReference>
<reference evidence="5" key="1">
    <citation type="submission" date="2015-06" db="EMBL/GenBank/DDBJ databases">
        <authorList>
            <consortium name="Pathogen Informatics"/>
        </authorList>
    </citation>
    <scope>NUCLEOTIDE SEQUENCE</scope>
    <source>
        <strain evidence="5">ETEC ESEI_235</strain>
    </source>
</reference>
<feature type="domain" description="CofB-like beta-repeat" evidence="3">
    <location>
        <begin position="276"/>
        <end position="348"/>
    </location>
</feature>
<comment type="subcellular location">
    <subcellularLocation>
        <location evidence="1">Membrane</location>
        <topology evidence="1">Single-pass membrane protein</topology>
    </subcellularLocation>
</comment>
<sequence length="523" mass="57011">MKMRGFTLLEMIITLAIMGVGMISVIKYKEKEADEARRQIISDALISEVAGIVDFVAEEQISVVENNKEKEITNPLYDQTAGVPYINRTNNKDLNAAMSANATELIDWSAGNNTRIHFTRKYCISTGTQGKYEFSKDYIPCNESAVLANSDLKIERIDFVGADATVASAIERVDFILGFEKVSPEGAFHFANYLNALEKAAEKHSISFKDIYVVEKGQSGVSSWALTKVSGQALTISDLSKNIGSLSKNKNYGLRISIDPNTGKYLRADGRVGADKLCWNIDSKMSGPCLTAANDGNNLVLTKGKAASNNEPGLCWDLNTGTSKLCLTQVEGKDENDKDASLIQLKDDNGNPATMLANVLVEEKSITDPTKKVYRTIPNTTYASFGNSTDSDIVINNPDTYKGNVTTEKGRIELNVQECPVSPNGQKLYPRLSASIASVVADTKDNTGNYQADFSHLSTNRNSGGQLGYWSGSAIQVNQSGGKWYITATMGVFDPVNNTTSVYLNPKFLSVNITTWCSTEPQT</sequence>
<dbReference type="Pfam" id="PF22228">
    <property type="entry name" value="CofB_beta-rpt"/>
    <property type="match status" value="1"/>
</dbReference>
<dbReference type="RefSeq" id="WP_001759776.1">
    <property type="nucleotide sequence ID" value="NZ_CP017846.1"/>
</dbReference>
<protein>
    <submittedName>
        <fullName evidence="5">LngB</fullName>
    </submittedName>
</protein>
<dbReference type="AlphaFoldDB" id="A0A0H5RZD8"/>
<evidence type="ECO:0000259" key="2">
    <source>
        <dbReference type="Pfam" id="PF21444"/>
    </source>
</evidence>
<evidence type="ECO:0000313" key="5">
    <source>
        <dbReference type="EMBL" id="CRZ21512.1"/>
    </source>
</evidence>
<gene>
    <name evidence="5" type="primary">lngB</name>
</gene>
<dbReference type="NCBIfam" id="TIGR02532">
    <property type="entry name" value="IV_pilin_GFxxxE"/>
    <property type="match status" value="1"/>
</dbReference>
<feature type="domain" description="CofB-like pilin" evidence="2">
    <location>
        <begin position="39"/>
        <end position="259"/>
    </location>
</feature>
<dbReference type="GO" id="GO:0016020">
    <property type="term" value="C:membrane"/>
    <property type="evidence" value="ECO:0007669"/>
    <property type="project" value="UniProtKB-SubCell"/>
</dbReference>
<reference evidence="5" key="2">
    <citation type="submission" date="2015-07" db="EMBL/GenBank/DDBJ databases">
        <title>Colonization factor diversity and phylogenetic characteristics and distribution of Enterotoxigenic E. coli strains isolated from patients in Kenya.</title>
        <authorList>
            <person name="Njoroge S.M."/>
            <person name="Boinett C.J."/>
            <person name="Made L.F."/>
            <person name="Ouko T.T."/>
            <person name="Fevre E.M."/>
            <person name="Thomson N.R."/>
            <person name="Kariuki S."/>
        </authorList>
    </citation>
    <scope>NUCLEOTIDE SEQUENCE</scope>
    <source>
        <strain evidence="5">ETEC ESEI_235</strain>
    </source>
</reference>
<dbReference type="Pfam" id="PF22229">
    <property type="entry name" value="CofB_C"/>
    <property type="match status" value="1"/>
</dbReference>
<dbReference type="PROSITE" id="PS00409">
    <property type="entry name" value="PROKAR_NTER_METHYL"/>
    <property type="match status" value="1"/>
</dbReference>
<accession>A0A0H5RZD8</accession>
<evidence type="ECO:0000259" key="4">
    <source>
        <dbReference type="Pfam" id="PF22229"/>
    </source>
</evidence>
<name>A0A0H5RZD8_ECOLX</name>
<dbReference type="PATRIC" id="fig|562.7083.peg.4242"/>
<evidence type="ECO:0000256" key="1">
    <source>
        <dbReference type="ARBA" id="ARBA00004167"/>
    </source>
</evidence>
<dbReference type="InterPro" id="IPR053971">
    <property type="entry name" value="CofB-like_b-rpt_dom"/>
</dbReference>
<organism evidence="5">
    <name type="scientific">Escherichia coli</name>
    <dbReference type="NCBI Taxonomy" id="562"/>
    <lineage>
        <taxon>Bacteria</taxon>
        <taxon>Pseudomonadati</taxon>
        <taxon>Pseudomonadota</taxon>
        <taxon>Gammaproteobacteria</taxon>
        <taxon>Enterobacterales</taxon>
        <taxon>Enterobacteriaceae</taxon>
        <taxon>Escherichia</taxon>
    </lineage>
</organism>
<dbReference type="Pfam" id="PF21444">
    <property type="entry name" value="CofB_pilin_dom"/>
    <property type="match status" value="1"/>
</dbReference>